<name>A0A284VKL2_9EURY</name>
<evidence type="ECO:0000256" key="1">
    <source>
        <dbReference type="ARBA" id="ARBA00004127"/>
    </source>
</evidence>
<dbReference type="PANTHER" id="PTHR12714:SF9">
    <property type="entry name" value="PROTEIN-S-ISOPRENYLCYSTEINE O-METHYLTRANSFERASE"/>
    <property type="match status" value="1"/>
</dbReference>
<dbReference type="RefSeq" id="WP_096204084.1">
    <property type="nucleotide sequence ID" value="NZ_FZMP01000038.1"/>
</dbReference>
<dbReference type="GO" id="GO:0012505">
    <property type="term" value="C:endomembrane system"/>
    <property type="evidence" value="ECO:0007669"/>
    <property type="project" value="UniProtKB-SubCell"/>
</dbReference>
<evidence type="ECO:0000256" key="2">
    <source>
        <dbReference type="ARBA" id="ARBA00022692"/>
    </source>
</evidence>
<reference evidence="7" key="1">
    <citation type="submission" date="2017-06" db="EMBL/GenBank/DDBJ databases">
        <authorList>
            <person name="Cremers G."/>
        </authorList>
    </citation>
    <scope>NUCLEOTIDE SEQUENCE [LARGE SCALE GENOMIC DNA]</scope>
</reference>
<dbReference type="EMBL" id="FZMP01000038">
    <property type="protein sequence ID" value="SNQ59762.1"/>
    <property type="molecule type" value="Genomic_DNA"/>
</dbReference>
<evidence type="ECO:0000256" key="3">
    <source>
        <dbReference type="ARBA" id="ARBA00022989"/>
    </source>
</evidence>
<evidence type="ECO:0000256" key="5">
    <source>
        <dbReference type="SAM" id="Phobius"/>
    </source>
</evidence>
<dbReference type="PANTHER" id="PTHR12714">
    <property type="entry name" value="PROTEIN-S ISOPRENYLCYSTEINE O-METHYLTRANSFERASE"/>
    <property type="match status" value="1"/>
</dbReference>
<dbReference type="Pfam" id="PF04191">
    <property type="entry name" value="PEMT"/>
    <property type="match status" value="1"/>
</dbReference>
<keyword evidence="4 5" id="KW-0472">Membrane</keyword>
<dbReference type="Gene3D" id="1.20.120.1630">
    <property type="match status" value="1"/>
</dbReference>
<comment type="subcellular location">
    <subcellularLocation>
        <location evidence="1">Endomembrane system</location>
        <topology evidence="1">Multi-pass membrane protein</topology>
    </subcellularLocation>
</comment>
<keyword evidence="2 5" id="KW-0812">Transmembrane</keyword>
<accession>A0A284VKL2</accession>
<keyword evidence="3 5" id="KW-1133">Transmembrane helix</keyword>
<dbReference type="AlphaFoldDB" id="A0A284VKL2"/>
<protein>
    <submittedName>
        <fullName evidence="6">Uncharacterized protein</fullName>
    </submittedName>
</protein>
<evidence type="ECO:0000256" key="4">
    <source>
        <dbReference type="ARBA" id="ARBA00023136"/>
    </source>
</evidence>
<sequence length="195" mass="22503">MMLYRTLAVMALAMWPLIPIFFIPLHLKTGFWRKVGLLTYPILLVPWFIAAYLIVAYQSLLLGNMFIFPVFLRIVGWVSLIAGLLLHTWTAKLLGLKGLIGYAEIRPAGEYKYKLITSGPFSVVRHPTYLAHTLLLLGVFLLTGYPGTGLLVILDFLVSYFVITKLEERELNQRFGEKYREYKREVPRFFPGFRL</sequence>
<feature type="transmembrane region" description="Helical" evidence="5">
    <location>
        <begin position="6"/>
        <end position="25"/>
    </location>
</feature>
<dbReference type="GO" id="GO:0016740">
    <property type="term" value="F:transferase activity"/>
    <property type="evidence" value="ECO:0007669"/>
    <property type="project" value="UniProtKB-ARBA"/>
</dbReference>
<dbReference type="PROSITE" id="PS50244">
    <property type="entry name" value="S5A_REDUCTASE"/>
    <property type="match status" value="1"/>
</dbReference>
<organism evidence="6 7">
    <name type="scientific">Candidatus Methanoperedens nitratireducens</name>
    <dbReference type="NCBI Taxonomy" id="1392998"/>
    <lineage>
        <taxon>Archaea</taxon>
        <taxon>Methanobacteriati</taxon>
        <taxon>Methanobacteriota</taxon>
        <taxon>Stenosarchaea group</taxon>
        <taxon>Methanomicrobia</taxon>
        <taxon>Methanosarcinales</taxon>
        <taxon>ANME-2 cluster</taxon>
        <taxon>Candidatus Methanoperedentaceae</taxon>
        <taxon>Candidatus Methanoperedens</taxon>
    </lineage>
</organism>
<proteinExistence type="predicted"/>
<evidence type="ECO:0000313" key="7">
    <source>
        <dbReference type="Proteomes" id="UP000218615"/>
    </source>
</evidence>
<evidence type="ECO:0000313" key="6">
    <source>
        <dbReference type="EMBL" id="SNQ59762.1"/>
    </source>
</evidence>
<feature type="transmembrane region" description="Helical" evidence="5">
    <location>
        <begin position="66"/>
        <end position="86"/>
    </location>
</feature>
<keyword evidence="7" id="KW-1185">Reference proteome</keyword>
<feature type="transmembrane region" description="Helical" evidence="5">
    <location>
        <begin position="134"/>
        <end position="163"/>
    </location>
</feature>
<feature type="transmembrane region" description="Helical" evidence="5">
    <location>
        <begin position="37"/>
        <end position="60"/>
    </location>
</feature>
<dbReference type="InterPro" id="IPR007318">
    <property type="entry name" value="Phopholipid_MeTrfase"/>
</dbReference>
<gene>
    <name evidence="6" type="ORF">MNV_1320003</name>
</gene>
<dbReference type="Proteomes" id="UP000218615">
    <property type="component" value="Unassembled WGS sequence"/>
</dbReference>